<evidence type="ECO:0000313" key="3">
    <source>
        <dbReference type="Proteomes" id="UP001205998"/>
    </source>
</evidence>
<evidence type="ECO:0000256" key="1">
    <source>
        <dbReference type="SAM" id="MobiDB-lite"/>
    </source>
</evidence>
<dbReference type="AlphaFoldDB" id="A0AAD5AZB4"/>
<proteinExistence type="predicted"/>
<evidence type="ECO:0000313" key="2">
    <source>
        <dbReference type="EMBL" id="KAI5625758.1"/>
    </source>
</evidence>
<name>A0AAD5AZB4_SILAS</name>
<protein>
    <submittedName>
        <fullName evidence="2">Uncharacterized protein</fullName>
    </submittedName>
</protein>
<gene>
    <name evidence="2" type="ORF">C0J50_14658</name>
</gene>
<feature type="compositionally biased region" description="Basic and acidic residues" evidence="1">
    <location>
        <begin position="96"/>
        <end position="115"/>
    </location>
</feature>
<comment type="caution">
    <text evidence="2">The sequence shown here is derived from an EMBL/GenBank/DDBJ whole genome shotgun (WGS) entry which is preliminary data.</text>
</comment>
<reference evidence="2" key="1">
    <citation type="submission" date="2018-07" db="EMBL/GenBank/DDBJ databases">
        <title>Comparative genomics of catfishes provides insights into carnivory and benthic adaptation.</title>
        <authorList>
            <person name="Zhang Y."/>
            <person name="Wang D."/>
            <person name="Peng Z."/>
            <person name="Zheng S."/>
            <person name="Shao F."/>
            <person name="Tao W."/>
        </authorList>
    </citation>
    <scope>NUCLEOTIDE SEQUENCE</scope>
    <source>
        <strain evidence="2">Chongqing</strain>
    </source>
</reference>
<feature type="region of interest" description="Disordered" evidence="1">
    <location>
        <begin position="27"/>
        <end position="115"/>
    </location>
</feature>
<keyword evidence="3" id="KW-1185">Reference proteome</keyword>
<dbReference type="EMBL" id="MU551542">
    <property type="protein sequence ID" value="KAI5625758.1"/>
    <property type="molecule type" value="Genomic_DNA"/>
</dbReference>
<accession>A0AAD5AZB4</accession>
<dbReference type="Proteomes" id="UP001205998">
    <property type="component" value="Unassembled WGS sequence"/>
</dbReference>
<organism evidence="2 3">
    <name type="scientific">Silurus asotus</name>
    <name type="common">Amur catfish</name>
    <name type="synonym">Parasilurus asotus</name>
    <dbReference type="NCBI Taxonomy" id="30991"/>
    <lineage>
        <taxon>Eukaryota</taxon>
        <taxon>Metazoa</taxon>
        <taxon>Chordata</taxon>
        <taxon>Craniata</taxon>
        <taxon>Vertebrata</taxon>
        <taxon>Euteleostomi</taxon>
        <taxon>Actinopterygii</taxon>
        <taxon>Neopterygii</taxon>
        <taxon>Teleostei</taxon>
        <taxon>Ostariophysi</taxon>
        <taxon>Siluriformes</taxon>
        <taxon>Siluridae</taxon>
        <taxon>Silurus</taxon>
    </lineage>
</organism>
<sequence length="115" mass="12813">MMEPQLLLLNAGSHLISVWTWDRGALQKSSQEKTETRVSALQQRRGRTETDSVLEGKSAVSGILRTRGAAEREKAGSKGRRSSPVLSPLASFHQPDLIKHDRRPWRDEPGERVGS</sequence>